<evidence type="ECO:0000256" key="1">
    <source>
        <dbReference type="SAM" id="Phobius"/>
    </source>
</evidence>
<comment type="caution">
    <text evidence="2">The sequence shown here is derived from an EMBL/GenBank/DDBJ whole genome shotgun (WGS) entry which is preliminary data.</text>
</comment>
<dbReference type="Proteomes" id="UP000286045">
    <property type="component" value="Unassembled WGS sequence"/>
</dbReference>
<keyword evidence="1" id="KW-0812">Transmembrane</keyword>
<dbReference type="AlphaFoldDB" id="A0A439CYV9"/>
<keyword evidence="1" id="KW-0472">Membrane</keyword>
<protein>
    <submittedName>
        <fullName evidence="2">Uncharacterized protein</fullName>
    </submittedName>
</protein>
<feature type="transmembrane region" description="Helical" evidence="1">
    <location>
        <begin position="146"/>
        <end position="172"/>
    </location>
</feature>
<feature type="transmembrane region" description="Helical" evidence="1">
    <location>
        <begin position="116"/>
        <end position="134"/>
    </location>
</feature>
<evidence type="ECO:0000313" key="2">
    <source>
        <dbReference type="EMBL" id="RWA07395.1"/>
    </source>
</evidence>
<proteinExistence type="predicted"/>
<feature type="transmembrane region" description="Helical" evidence="1">
    <location>
        <begin position="78"/>
        <end position="96"/>
    </location>
</feature>
<name>A0A439CYV9_9PEZI</name>
<dbReference type="EMBL" id="RYZI01000261">
    <property type="protein sequence ID" value="RWA07395.1"/>
    <property type="molecule type" value="Genomic_DNA"/>
</dbReference>
<gene>
    <name evidence="2" type="ORF">EKO27_g7714</name>
</gene>
<keyword evidence="3" id="KW-1185">Reference proteome</keyword>
<keyword evidence="1" id="KW-1133">Transmembrane helix</keyword>
<organism evidence="2 3">
    <name type="scientific">Xylaria grammica</name>
    <dbReference type="NCBI Taxonomy" id="363999"/>
    <lineage>
        <taxon>Eukaryota</taxon>
        <taxon>Fungi</taxon>
        <taxon>Dikarya</taxon>
        <taxon>Ascomycota</taxon>
        <taxon>Pezizomycotina</taxon>
        <taxon>Sordariomycetes</taxon>
        <taxon>Xylariomycetidae</taxon>
        <taxon>Xylariales</taxon>
        <taxon>Xylariaceae</taxon>
        <taxon>Xylaria</taxon>
    </lineage>
</organism>
<sequence>MDPESQNRHYMLPPQMEEDIKAAVLASMASTDYPMRMQKRKTVVHRKNIRWTSLSICIILIIGEIPVSVLYGVQPSSIFAYTLGTLLALWNGWRLFRMRQKFDNERISGWHIGLEVVSLSALIATTVVVPIWAVSQANNQQSLFSFSFASLLMILTILLSILHFVLLIMTAVEKWTKPAYLQLAVPTDAQHQQPPPIIVQYCPNCHNHEPRLGEDENPYLASIGDSQPQGVAPVNLTKQNEAMEKGSLNEHEFYGLTGGVRT</sequence>
<reference evidence="2 3" key="1">
    <citation type="submission" date="2018-12" db="EMBL/GenBank/DDBJ databases">
        <title>Draft genome sequence of Xylaria grammica IHI A82.</title>
        <authorList>
            <person name="Buettner E."/>
            <person name="Kellner H."/>
        </authorList>
    </citation>
    <scope>NUCLEOTIDE SEQUENCE [LARGE SCALE GENOMIC DNA]</scope>
    <source>
        <strain evidence="2 3">IHI A82</strain>
    </source>
</reference>
<feature type="transmembrane region" description="Helical" evidence="1">
    <location>
        <begin position="49"/>
        <end position="72"/>
    </location>
</feature>
<evidence type="ECO:0000313" key="3">
    <source>
        <dbReference type="Proteomes" id="UP000286045"/>
    </source>
</evidence>
<accession>A0A439CYV9</accession>